<evidence type="ECO:0000313" key="1">
    <source>
        <dbReference type="EMBL" id="OOC08864.1"/>
    </source>
</evidence>
<dbReference type="AlphaFoldDB" id="A0A1V2ZUR4"/>
<sequence length="87" mass="9844">MSDAITEATLRELLDSGAVRAVTIVAQGNAWAVQVEVGTRWRVLRSARDDVRWWKSLDRLARWLHGLGISEWSVDARQFAPQQRSVA</sequence>
<dbReference type="RefSeq" id="WP_077244988.1">
    <property type="nucleotide sequence ID" value="NZ_MUZR01000097.1"/>
</dbReference>
<dbReference type="Proteomes" id="UP000189177">
    <property type="component" value="Unassembled WGS sequence"/>
</dbReference>
<comment type="caution">
    <text evidence="1">The sequence shown here is derived from an EMBL/GenBank/DDBJ whole genome shotgun (WGS) entry which is preliminary data.</text>
</comment>
<gene>
    <name evidence="1" type="ORF">B1A74_14005</name>
</gene>
<name>A0A1V2ZUR4_9GAMM</name>
<evidence type="ECO:0000313" key="2">
    <source>
        <dbReference type="Proteomes" id="UP000189177"/>
    </source>
</evidence>
<organism evidence="1 2">
    <name type="scientific">Thioalkalivibrio halophilus</name>
    <dbReference type="NCBI Taxonomy" id="252474"/>
    <lineage>
        <taxon>Bacteria</taxon>
        <taxon>Pseudomonadati</taxon>
        <taxon>Pseudomonadota</taxon>
        <taxon>Gammaproteobacteria</taxon>
        <taxon>Chromatiales</taxon>
        <taxon>Ectothiorhodospiraceae</taxon>
        <taxon>Thioalkalivibrio</taxon>
    </lineage>
</organism>
<reference evidence="1 2" key="1">
    <citation type="submission" date="2017-02" db="EMBL/GenBank/DDBJ databases">
        <title>Genomic diversity within the haloalkaliphilic genus Thioalkalivibrio.</title>
        <authorList>
            <person name="Ahn A.-C."/>
            <person name="Meier-Kolthoff J."/>
            <person name="Overmars L."/>
            <person name="Richter M."/>
            <person name="Woyke T."/>
            <person name="Sorokin D.Y."/>
            <person name="Muyzer G."/>
        </authorList>
    </citation>
    <scope>NUCLEOTIDE SEQUENCE [LARGE SCALE GENOMIC DNA]</scope>
    <source>
        <strain evidence="1 2">HL17</strain>
    </source>
</reference>
<dbReference type="STRING" id="252474.B1A74_14005"/>
<accession>A0A1V2ZUR4</accession>
<protein>
    <submittedName>
        <fullName evidence="1">Uncharacterized protein</fullName>
    </submittedName>
</protein>
<proteinExistence type="predicted"/>
<dbReference type="EMBL" id="MUZR01000097">
    <property type="protein sequence ID" value="OOC08864.1"/>
    <property type="molecule type" value="Genomic_DNA"/>
</dbReference>
<keyword evidence="2" id="KW-1185">Reference proteome</keyword>